<reference evidence="7" key="1">
    <citation type="journal article" date="2021" name="PeerJ">
        <title>Extensive microbial diversity within the chicken gut microbiome revealed by metagenomics and culture.</title>
        <authorList>
            <person name="Gilroy R."/>
            <person name="Ravi A."/>
            <person name="Getino M."/>
            <person name="Pursley I."/>
            <person name="Horton D.L."/>
            <person name="Alikhan N.F."/>
            <person name="Baker D."/>
            <person name="Gharbi K."/>
            <person name="Hall N."/>
            <person name="Watson M."/>
            <person name="Adriaenssens E.M."/>
            <person name="Foster-Nyarko E."/>
            <person name="Jarju S."/>
            <person name="Secka A."/>
            <person name="Antonio M."/>
            <person name="Oren A."/>
            <person name="Chaudhuri R.R."/>
            <person name="La Ragione R."/>
            <person name="Hildebrand F."/>
            <person name="Pallen M.J."/>
        </authorList>
    </citation>
    <scope>NUCLEOTIDE SEQUENCE</scope>
    <source>
        <strain evidence="7">ChiHjej12B11-14209</strain>
    </source>
</reference>
<evidence type="ECO:0000313" key="8">
    <source>
        <dbReference type="Proteomes" id="UP000824062"/>
    </source>
</evidence>
<evidence type="ECO:0000313" key="7">
    <source>
        <dbReference type="EMBL" id="HIZ45760.1"/>
    </source>
</evidence>
<evidence type="ECO:0000256" key="3">
    <source>
        <dbReference type="ARBA" id="ARBA00023027"/>
    </source>
</evidence>
<keyword evidence="3" id="KW-0520">NAD</keyword>
<dbReference type="PANTHER" id="PTHR42789">
    <property type="entry name" value="D-ISOMER SPECIFIC 2-HYDROXYACID DEHYDROGENASE FAMILY PROTEIN (AFU_ORTHOLOGUE AFUA_6G10090)"/>
    <property type="match status" value="1"/>
</dbReference>
<keyword evidence="2 4" id="KW-0560">Oxidoreductase</keyword>
<dbReference type="InterPro" id="IPR050857">
    <property type="entry name" value="D-2-hydroxyacid_DH"/>
</dbReference>
<evidence type="ECO:0000259" key="5">
    <source>
        <dbReference type="Pfam" id="PF00389"/>
    </source>
</evidence>
<dbReference type="AlphaFoldDB" id="A0A9D2EYN7"/>
<dbReference type="InterPro" id="IPR006139">
    <property type="entry name" value="D-isomer_2_OHA_DH_cat_dom"/>
</dbReference>
<evidence type="ECO:0000259" key="6">
    <source>
        <dbReference type="Pfam" id="PF02826"/>
    </source>
</evidence>
<gene>
    <name evidence="7" type="ORF">IAA19_01910</name>
</gene>
<comment type="similarity">
    <text evidence="1 4">Belongs to the D-isomer specific 2-hydroxyacid dehydrogenase family.</text>
</comment>
<dbReference type="Gene3D" id="3.40.50.720">
    <property type="entry name" value="NAD(P)-binding Rossmann-like Domain"/>
    <property type="match status" value="2"/>
</dbReference>
<dbReference type="GO" id="GO:0016616">
    <property type="term" value="F:oxidoreductase activity, acting on the CH-OH group of donors, NAD or NADP as acceptor"/>
    <property type="evidence" value="ECO:0007669"/>
    <property type="project" value="InterPro"/>
</dbReference>
<feature type="domain" description="D-isomer specific 2-hydroxyacid dehydrogenase catalytic" evidence="5">
    <location>
        <begin position="21"/>
        <end position="320"/>
    </location>
</feature>
<evidence type="ECO:0000256" key="4">
    <source>
        <dbReference type="RuleBase" id="RU003719"/>
    </source>
</evidence>
<organism evidence="7 8">
    <name type="scientific">Candidatus Olsenella pullistercoris</name>
    <dbReference type="NCBI Taxonomy" id="2838712"/>
    <lineage>
        <taxon>Bacteria</taxon>
        <taxon>Bacillati</taxon>
        <taxon>Actinomycetota</taxon>
        <taxon>Coriobacteriia</taxon>
        <taxon>Coriobacteriales</taxon>
        <taxon>Atopobiaceae</taxon>
        <taxon>Olsenella</taxon>
    </lineage>
</organism>
<dbReference type="PANTHER" id="PTHR42789:SF1">
    <property type="entry name" value="D-ISOMER SPECIFIC 2-HYDROXYACID DEHYDROGENASE FAMILY PROTEIN (AFU_ORTHOLOGUE AFUA_6G10090)"/>
    <property type="match status" value="1"/>
</dbReference>
<comment type="caution">
    <text evidence="7">The sequence shown here is derived from an EMBL/GenBank/DDBJ whole genome shotgun (WGS) entry which is preliminary data.</text>
</comment>
<dbReference type="GO" id="GO:0051287">
    <property type="term" value="F:NAD binding"/>
    <property type="evidence" value="ECO:0007669"/>
    <property type="project" value="InterPro"/>
</dbReference>
<dbReference type="InterPro" id="IPR029753">
    <property type="entry name" value="D-isomer_DH_CS"/>
</dbReference>
<dbReference type="InterPro" id="IPR006140">
    <property type="entry name" value="D-isomer_DH_NAD-bd"/>
</dbReference>
<protein>
    <submittedName>
        <fullName evidence="7">Phosphoglycerate dehydrogenase</fullName>
    </submittedName>
</protein>
<dbReference type="Proteomes" id="UP000824062">
    <property type="component" value="Unassembled WGS sequence"/>
</dbReference>
<sequence length="328" mass="35431">MSNAPQPFKVASCAATFGVFTHEALERLESAGCEVRVNPHGRVLTKSEIVDFAYDADAVIVGNDDFSGDVIRSLPNLRLIARHGSGVNNIDYAAATERGIVITNTPGVNAEETADLTFGLILDLERHITLMNNELKQDVWKKRAGHSLHDKTIGIIGVGAIGRAVARRAMGFGMDILGNDIRQSTEATKLGLIYTSLNDLLRRSDIVTIHTPLTSATKNLIGAKELRMMKPDAILVNTARDGIVRHSALEKTLLAGQIYGYAADVHEGEPPRHSPIYDLPNVLVTPHAGSATYESNLRMGMAVADNIIAFKDGVVPPHVVTPLSRIYG</sequence>
<dbReference type="InterPro" id="IPR036291">
    <property type="entry name" value="NAD(P)-bd_dom_sf"/>
</dbReference>
<dbReference type="CDD" id="cd12172">
    <property type="entry name" value="PGDH_like_2"/>
    <property type="match status" value="1"/>
</dbReference>
<accession>A0A9D2EYN7</accession>
<reference evidence="7" key="2">
    <citation type="submission" date="2021-04" db="EMBL/GenBank/DDBJ databases">
        <authorList>
            <person name="Gilroy R."/>
        </authorList>
    </citation>
    <scope>NUCLEOTIDE SEQUENCE</scope>
    <source>
        <strain evidence="7">ChiHjej12B11-14209</strain>
    </source>
</reference>
<dbReference type="Pfam" id="PF00389">
    <property type="entry name" value="2-Hacid_dh"/>
    <property type="match status" value="1"/>
</dbReference>
<feature type="domain" description="D-isomer specific 2-hydroxyacid dehydrogenase NAD-binding" evidence="6">
    <location>
        <begin position="118"/>
        <end position="289"/>
    </location>
</feature>
<evidence type="ECO:0000256" key="2">
    <source>
        <dbReference type="ARBA" id="ARBA00023002"/>
    </source>
</evidence>
<dbReference type="Pfam" id="PF02826">
    <property type="entry name" value="2-Hacid_dh_C"/>
    <property type="match status" value="1"/>
</dbReference>
<dbReference type="SUPFAM" id="SSF52283">
    <property type="entry name" value="Formate/glycerate dehydrogenase catalytic domain-like"/>
    <property type="match status" value="1"/>
</dbReference>
<dbReference type="PROSITE" id="PS00670">
    <property type="entry name" value="D_2_HYDROXYACID_DH_2"/>
    <property type="match status" value="1"/>
</dbReference>
<proteinExistence type="inferred from homology"/>
<evidence type="ECO:0000256" key="1">
    <source>
        <dbReference type="ARBA" id="ARBA00005854"/>
    </source>
</evidence>
<dbReference type="EMBL" id="DXBM01000019">
    <property type="protein sequence ID" value="HIZ45760.1"/>
    <property type="molecule type" value="Genomic_DNA"/>
</dbReference>
<dbReference type="FunFam" id="3.40.50.720:FF:000203">
    <property type="entry name" value="D-3-phosphoglycerate dehydrogenase (SerA)"/>
    <property type="match status" value="1"/>
</dbReference>
<name>A0A9D2EYN7_9ACTN</name>
<dbReference type="SUPFAM" id="SSF51735">
    <property type="entry name" value="NAD(P)-binding Rossmann-fold domains"/>
    <property type="match status" value="1"/>
</dbReference>